<keyword evidence="4" id="KW-1185">Reference proteome</keyword>
<gene>
    <name evidence="3" type="ORF">QTJ16_001145</name>
</gene>
<feature type="compositionally biased region" description="Polar residues" evidence="1">
    <location>
        <begin position="411"/>
        <end position="434"/>
    </location>
</feature>
<comment type="caution">
    <text evidence="3">The sequence shown here is derived from an EMBL/GenBank/DDBJ whole genome shotgun (WGS) entry which is preliminary data.</text>
</comment>
<dbReference type="InterPro" id="IPR001005">
    <property type="entry name" value="SANT/Myb"/>
</dbReference>
<organism evidence="3 4">
    <name type="scientific">Diplocarpon rosae</name>
    <dbReference type="NCBI Taxonomy" id="946125"/>
    <lineage>
        <taxon>Eukaryota</taxon>
        <taxon>Fungi</taxon>
        <taxon>Dikarya</taxon>
        <taxon>Ascomycota</taxon>
        <taxon>Pezizomycotina</taxon>
        <taxon>Leotiomycetes</taxon>
        <taxon>Helotiales</taxon>
        <taxon>Drepanopezizaceae</taxon>
        <taxon>Diplocarpon</taxon>
    </lineage>
</organism>
<dbReference type="Proteomes" id="UP001285354">
    <property type="component" value="Unassembled WGS sequence"/>
</dbReference>
<evidence type="ECO:0000259" key="2">
    <source>
        <dbReference type="PROSITE" id="PS50090"/>
    </source>
</evidence>
<dbReference type="AlphaFoldDB" id="A0AAD9T6M2"/>
<feature type="region of interest" description="Disordered" evidence="1">
    <location>
        <begin position="344"/>
        <end position="465"/>
    </location>
</feature>
<evidence type="ECO:0000256" key="1">
    <source>
        <dbReference type="SAM" id="MobiDB-lite"/>
    </source>
</evidence>
<evidence type="ECO:0000313" key="3">
    <source>
        <dbReference type="EMBL" id="KAK2630325.1"/>
    </source>
</evidence>
<evidence type="ECO:0000313" key="4">
    <source>
        <dbReference type="Proteomes" id="UP001285354"/>
    </source>
</evidence>
<feature type="region of interest" description="Disordered" evidence="1">
    <location>
        <begin position="201"/>
        <end position="240"/>
    </location>
</feature>
<dbReference type="EMBL" id="JAUBYV010000001">
    <property type="protein sequence ID" value="KAK2630325.1"/>
    <property type="molecule type" value="Genomic_DNA"/>
</dbReference>
<accession>A0AAD9T6M2</accession>
<reference evidence="3" key="1">
    <citation type="submission" date="2023-06" db="EMBL/GenBank/DDBJ databases">
        <title>Draft genome of Marssonina rosae.</title>
        <authorList>
            <person name="Cheng Q."/>
        </authorList>
    </citation>
    <scope>NUCLEOTIDE SEQUENCE</scope>
    <source>
        <strain evidence="3">R4</strain>
    </source>
</reference>
<feature type="domain" description="Myb-like" evidence="2">
    <location>
        <begin position="512"/>
        <end position="577"/>
    </location>
</feature>
<protein>
    <recommendedName>
        <fullName evidence="2">Myb-like domain-containing protein</fullName>
    </recommendedName>
</protein>
<proteinExistence type="predicted"/>
<feature type="compositionally biased region" description="Polar residues" evidence="1">
    <location>
        <begin position="202"/>
        <end position="216"/>
    </location>
</feature>
<sequence>MFINAEPRYVSNGFETFVPIHRAEALRQRLVDMTNNNVNAWSIFRPEAAAENWVHNLDEYSNNENFQVQGLYGEYFQDSSFAAQNQAVDLPKTVTYAPAHQIQCQSSKNVSNFQQIYQAPDMTCYQRSSPMLGNDYSQLSLGRGRGSFAEFSSVRNALKGSSYQLQAETTDTSYIPLSSSAASVPQLFYAEGSSIMREPMSMASTSPNTVYSSDSPPQMPVSHHRSSRSAETEHNNFPGTNSQCWEDSFQSSGESQVAYEVPISNEGLPKCAPQTFCNPWSFDTASTSNWTSYSVAPNTISPKMLRLNVSNASLSSSESGSRSVMELSDSSAAISLRNDLGECSSPEAAPVVEPQHPVSHPRHTLPDSVPLSRRIVPIVPSNDYDPSRNSKKRPMKVSKPTNNSRRKSSPHVRSTTTAVPSPSPQKVGSKSSGLSKAPAKTKKTEPKPVEQAPLSQSAGAALATNHRDAKDEFLIRSKMAGMSYKDIRRQGKFTETESTLRGRFRTLTKHKTARVRRPEWSEKDNRLLETAVRELSQNLDTSKPKIPWKLVAEYIADHGGSYHFGYATCRKRWDELQNEDTENE</sequence>
<name>A0AAD9T6M2_9HELO</name>
<dbReference type="PROSITE" id="PS50090">
    <property type="entry name" value="MYB_LIKE"/>
    <property type="match status" value="1"/>
</dbReference>